<dbReference type="SUPFAM" id="SSF56954">
    <property type="entry name" value="Outer membrane efflux proteins (OEP)"/>
    <property type="match status" value="1"/>
</dbReference>
<dbReference type="KEGG" id="lha:LHA_0808"/>
<keyword evidence="7" id="KW-0998">Cell outer membrane</keyword>
<evidence type="ECO:0000313" key="9">
    <source>
        <dbReference type="EMBL" id="CEK09889.1"/>
    </source>
</evidence>
<dbReference type="HOGENOM" id="CLU_012817_0_2_6"/>
<keyword evidence="5" id="KW-0812">Transmembrane</keyword>
<comment type="similarity">
    <text evidence="2">Belongs to the outer membrane factor (OMF) (TC 1.B.17) family.</text>
</comment>
<accession>A0A0A8USX6</accession>
<comment type="subcellular location">
    <subcellularLocation>
        <location evidence="1">Cell outer membrane</location>
    </subcellularLocation>
</comment>
<dbReference type="InterPro" id="IPR010130">
    <property type="entry name" value="T1SS_OMP_TolC"/>
</dbReference>
<evidence type="ECO:0000313" key="10">
    <source>
        <dbReference type="Proteomes" id="UP000032803"/>
    </source>
</evidence>
<evidence type="ECO:0000256" key="3">
    <source>
        <dbReference type="ARBA" id="ARBA00022448"/>
    </source>
</evidence>
<dbReference type="PANTHER" id="PTHR30026:SF20">
    <property type="entry name" value="OUTER MEMBRANE PROTEIN TOLC"/>
    <property type="match status" value="1"/>
</dbReference>
<dbReference type="GO" id="GO:0015562">
    <property type="term" value="F:efflux transmembrane transporter activity"/>
    <property type="evidence" value="ECO:0007669"/>
    <property type="project" value="InterPro"/>
</dbReference>
<keyword evidence="8" id="KW-0732">Signal</keyword>
<name>A0A0A8USX6_LEGHA</name>
<evidence type="ECO:0000256" key="2">
    <source>
        <dbReference type="ARBA" id="ARBA00007613"/>
    </source>
</evidence>
<dbReference type="NCBIfam" id="TIGR01844">
    <property type="entry name" value="type_I_sec_TolC"/>
    <property type="match status" value="1"/>
</dbReference>
<dbReference type="EMBL" id="LN681225">
    <property type="protein sequence ID" value="CEK09889.1"/>
    <property type="molecule type" value="Genomic_DNA"/>
</dbReference>
<keyword evidence="4" id="KW-1134">Transmembrane beta strand</keyword>
<dbReference type="STRING" id="449.LHA_0808"/>
<proteinExistence type="inferred from homology"/>
<dbReference type="GO" id="GO:0009279">
    <property type="term" value="C:cell outer membrane"/>
    <property type="evidence" value="ECO:0007669"/>
    <property type="project" value="UniProtKB-SubCell"/>
</dbReference>
<dbReference type="Gene3D" id="1.20.1600.10">
    <property type="entry name" value="Outer membrane efflux proteins (OEP)"/>
    <property type="match status" value="1"/>
</dbReference>
<dbReference type="InterPro" id="IPR003423">
    <property type="entry name" value="OMP_efflux"/>
</dbReference>
<keyword evidence="6" id="KW-0472">Membrane</keyword>
<dbReference type="Proteomes" id="UP000032803">
    <property type="component" value="Chromosome I"/>
</dbReference>
<dbReference type="GO" id="GO:0015288">
    <property type="term" value="F:porin activity"/>
    <property type="evidence" value="ECO:0007669"/>
    <property type="project" value="TreeGrafter"/>
</dbReference>
<evidence type="ECO:0000256" key="5">
    <source>
        <dbReference type="ARBA" id="ARBA00022692"/>
    </source>
</evidence>
<sequence>MKKTLLCLTLTIGFSSLSHATDLMDIYQQALENDPEFKQAYSTYMSNTEAIPQARAALYPQLTVNTQAARNIENVSAGGSSVEATYNSNQWQVTTSQAVFNYQAWAQVQQAKASVKAAQATFNDAAQDLILRTAKAYFDVLLARDTLNFAEAKKRANKRQFEQAEQRFKVGLDAITSVYEAKAAYDQSVAEVISARNNQINRNEDLRKLTNHIYENLSPLRNSEIPLLKPEPDNVDEWVNTGLLQNYKLFSAKYSLEAAREKIKVQAAGAWPTLAIQGNALQTHNQSSGSSFFIPTKQSTASVAIALNFPVFQGGLVQSQTRQAQFDFQTSSQQMEQTYRDVVVNSRIAFNTIVDGISKVKADRQTIVSQRNSLESTEAQFQVGTRTMVDVVNAQQRLFEAQEQLARDQYNFINAILNLKYLAGTLNVNDLEEVNSWLDTTRISAFPPQKTCKGVAKAVIVKPLVKKAIVNKSRVKTASEKTVPDKTMPEKEVLENAAQEKAVLENAVQEKTVPETVMPENEVLENAAQEKAVLENAVQEKTVPEKTADTYGE</sequence>
<reference evidence="10" key="1">
    <citation type="submission" date="2014-09" db="EMBL/GenBank/DDBJ databases">
        <authorList>
            <person name="Gomez-Valero L."/>
        </authorList>
    </citation>
    <scope>NUCLEOTIDE SEQUENCE [LARGE SCALE GENOMIC DNA]</scope>
    <source>
        <strain evidence="10">ATCC35250</strain>
    </source>
</reference>
<feature type="chain" id="PRO_5009754313" evidence="8">
    <location>
        <begin position="21"/>
        <end position="553"/>
    </location>
</feature>
<organism evidence="9 10">
    <name type="scientific">Legionella hackeliae</name>
    <dbReference type="NCBI Taxonomy" id="449"/>
    <lineage>
        <taxon>Bacteria</taxon>
        <taxon>Pseudomonadati</taxon>
        <taxon>Pseudomonadota</taxon>
        <taxon>Gammaproteobacteria</taxon>
        <taxon>Legionellales</taxon>
        <taxon>Legionellaceae</taxon>
        <taxon>Legionella</taxon>
    </lineage>
</organism>
<evidence type="ECO:0000256" key="8">
    <source>
        <dbReference type="SAM" id="SignalP"/>
    </source>
</evidence>
<evidence type="ECO:0000256" key="7">
    <source>
        <dbReference type="ARBA" id="ARBA00023237"/>
    </source>
</evidence>
<evidence type="ECO:0000256" key="4">
    <source>
        <dbReference type="ARBA" id="ARBA00022452"/>
    </source>
</evidence>
<dbReference type="PANTHER" id="PTHR30026">
    <property type="entry name" value="OUTER MEMBRANE PROTEIN TOLC"/>
    <property type="match status" value="1"/>
</dbReference>
<dbReference type="Pfam" id="PF02321">
    <property type="entry name" value="OEP"/>
    <property type="match status" value="2"/>
</dbReference>
<dbReference type="PATRIC" id="fig|449.7.peg.2895"/>
<dbReference type="GO" id="GO:1990281">
    <property type="term" value="C:efflux pump complex"/>
    <property type="evidence" value="ECO:0007669"/>
    <property type="project" value="TreeGrafter"/>
</dbReference>
<protein>
    <submittedName>
        <fullName evidence="9">Outer membrane protein TolC</fullName>
    </submittedName>
</protein>
<keyword evidence="10" id="KW-1185">Reference proteome</keyword>
<dbReference type="InterPro" id="IPR051906">
    <property type="entry name" value="TolC-like"/>
</dbReference>
<feature type="signal peptide" evidence="8">
    <location>
        <begin position="1"/>
        <end position="20"/>
    </location>
</feature>
<dbReference type="AlphaFoldDB" id="A0A0A8USX6"/>
<keyword evidence="3" id="KW-0813">Transport</keyword>
<evidence type="ECO:0000256" key="1">
    <source>
        <dbReference type="ARBA" id="ARBA00004442"/>
    </source>
</evidence>
<evidence type="ECO:0000256" key="6">
    <source>
        <dbReference type="ARBA" id="ARBA00023136"/>
    </source>
</evidence>
<gene>
    <name evidence="9" type="primary">tolC</name>
    <name evidence="9" type="ORF">LHA_0808</name>
</gene>